<evidence type="ECO:0000259" key="2">
    <source>
        <dbReference type="Pfam" id="PF16020"/>
    </source>
</evidence>
<dbReference type="PANTHER" id="PTHR22133:SF2">
    <property type="entry name" value="AT01821P-RELATED"/>
    <property type="match status" value="1"/>
</dbReference>
<dbReference type="PANTHER" id="PTHR22133">
    <property type="entry name" value="AT01821P-RELATED"/>
    <property type="match status" value="1"/>
</dbReference>
<accession>A0AAJ7J337</accession>
<keyword evidence="1" id="KW-0472">Membrane</keyword>
<organism evidence="3 4">
    <name type="scientific">Ceratina calcarata</name>
    <dbReference type="NCBI Taxonomy" id="156304"/>
    <lineage>
        <taxon>Eukaryota</taxon>
        <taxon>Metazoa</taxon>
        <taxon>Ecdysozoa</taxon>
        <taxon>Arthropoda</taxon>
        <taxon>Hexapoda</taxon>
        <taxon>Insecta</taxon>
        <taxon>Pterygota</taxon>
        <taxon>Neoptera</taxon>
        <taxon>Endopterygota</taxon>
        <taxon>Hymenoptera</taxon>
        <taxon>Apocrita</taxon>
        <taxon>Aculeata</taxon>
        <taxon>Apoidea</taxon>
        <taxon>Anthophila</taxon>
        <taxon>Apidae</taxon>
        <taxon>Ceratina</taxon>
        <taxon>Zadontomerus</taxon>
    </lineage>
</organism>
<reference evidence="4" key="1">
    <citation type="submission" date="2025-08" db="UniProtKB">
        <authorList>
            <consortium name="RefSeq"/>
        </authorList>
    </citation>
    <scope>IDENTIFICATION</scope>
    <source>
        <tissue evidence="4">Whole body</tissue>
    </source>
</reference>
<feature type="transmembrane region" description="Helical" evidence="1">
    <location>
        <begin position="56"/>
        <end position="78"/>
    </location>
</feature>
<dbReference type="CTD" id="1349"/>
<dbReference type="InterPro" id="IPR031973">
    <property type="entry name" value="Deltameth_res_prag01"/>
</dbReference>
<dbReference type="Proteomes" id="UP000694925">
    <property type="component" value="Unplaced"/>
</dbReference>
<evidence type="ECO:0000313" key="4">
    <source>
        <dbReference type="RefSeq" id="XP_017882977.1"/>
    </source>
</evidence>
<keyword evidence="3" id="KW-1185">Reference proteome</keyword>
<dbReference type="AlphaFoldDB" id="A0AAJ7J337"/>
<evidence type="ECO:0000313" key="3">
    <source>
        <dbReference type="Proteomes" id="UP000694925"/>
    </source>
</evidence>
<keyword evidence="1" id="KW-1133">Transmembrane helix</keyword>
<dbReference type="GeneID" id="108626673"/>
<keyword evidence="1" id="KW-0812">Transmembrane</keyword>
<sequence>MMRHILQPVIRNTRTGVRSFHVPKDCRPATMDEVIVPSGCWKEANAKRMRKANLQFAAGIIILGATIAFGRVTGLLWLNYKVPVPKKAEE</sequence>
<name>A0AAJ7J337_9HYME</name>
<protein>
    <submittedName>
        <fullName evidence="4">Uncharacterized protein LOC108626673</fullName>
    </submittedName>
</protein>
<evidence type="ECO:0000256" key="1">
    <source>
        <dbReference type="SAM" id="Phobius"/>
    </source>
</evidence>
<gene>
    <name evidence="4" type="primary">LOC108626673</name>
</gene>
<dbReference type="Pfam" id="PF16020">
    <property type="entry name" value="Deltameth_res"/>
    <property type="match status" value="1"/>
</dbReference>
<proteinExistence type="predicted"/>
<dbReference type="KEGG" id="ccal:108626673"/>
<feature type="domain" description="Deltamethrin resistance protein prag01" evidence="2">
    <location>
        <begin position="32"/>
        <end position="83"/>
    </location>
</feature>
<dbReference type="RefSeq" id="XP_017882977.1">
    <property type="nucleotide sequence ID" value="XM_018027488.2"/>
</dbReference>